<evidence type="ECO:0000256" key="6">
    <source>
        <dbReference type="ARBA" id="ARBA00023136"/>
    </source>
</evidence>
<evidence type="ECO:0000256" key="2">
    <source>
        <dbReference type="ARBA" id="ARBA00011738"/>
    </source>
</evidence>
<feature type="transmembrane region" description="Helical" evidence="14">
    <location>
        <begin position="267"/>
        <end position="286"/>
    </location>
</feature>
<dbReference type="InterPro" id="IPR045263">
    <property type="entry name" value="GLUT"/>
</dbReference>
<evidence type="ECO:0000256" key="1">
    <source>
        <dbReference type="ARBA" id="ARBA00004141"/>
    </source>
</evidence>
<evidence type="ECO:0000256" key="10">
    <source>
        <dbReference type="ARBA" id="ARBA00044662"/>
    </source>
</evidence>
<evidence type="ECO:0000256" key="13">
    <source>
        <dbReference type="ARBA" id="ARBA00044780"/>
    </source>
</evidence>
<dbReference type="PRINTS" id="PR00171">
    <property type="entry name" value="SUGRTRNSPORT"/>
</dbReference>
<comment type="subcellular location">
    <subcellularLocation>
        <location evidence="1">Membrane</location>
        <topology evidence="1">Multi-pass membrane protein</topology>
    </subcellularLocation>
</comment>
<dbReference type="InterPro" id="IPR020846">
    <property type="entry name" value="MFS_dom"/>
</dbReference>
<comment type="subunit">
    <text evidence="2">Homodimer.</text>
</comment>
<evidence type="ECO:0000256" key="9">
    <source>
        <dbReference type="ARBA" id="ARBA00044656"/>
    </source>
</evidence>
<comment type="catalytic activity">
    <reaction evidence="9">
        <text>D-xylose(out) = D-xylose(in)</text>
        <dbReference type="Rhea" id="RHEA:78427"/>
        <dbReference type="ChEBI" id="CHEBI:53455"/>
    </reaction>
    <physiologicalReaction direction="left-to-right" evidence="9">
        <dbReference type="Rhea" id="RHEA:78428"/>
    </physiologicalReaction>
</comment>
<evidence type="ECO:0000256" key="3">
    <source>
        <dbReference type="ARBA" id="ARBA00022448"/>
    </source>
</evidence>
<evidence type="ECO:0000256" key="5">
    <source>
        <dbReference type="ARBA" id="ARBA00022989"/>
    </source>
</evidence>
<dbReference type="Gene3D" id="1.20.1250.20">
    <property type="entry name" value="MFS general substrate transporter like domains"/>
    <property type="match status" value="1"/>
</dbReference>
<feature type="transmembrane region" description="Helical" evidence="14">
    <location>
        <begin position="109"/>
        <end position="127"/>
    </location>
</feature>
<comment type="catalytic activity">
    <reaction evidence="12">
        <text>D-fructose(out) = D-fructose(in)</text>
        <dbReference type="Rhea" id="RHEA:60372"/>
        <dbReference type="ChEBI" id="CHEBI:37721"/>
    </reaction>
    <physiologicalReaction direction="left-to-right" evidence="12">
        <dbReference type="Rhea" id="RHEA:60373"/>
    </physiologicalReaction>
</comment>
<feature type="transmembrane region" description="Helical" evidence="14">
    <location>
        <begin position="21"/>
        <end position="42"/>
    </location>
</feature>
<keyword evidence="4 14" id="KW-0812">Transmembrane</keyword>
<evidence type="ECO:0000256" key="14">
    <source>
        <dbReference type="SAM" id="Phobius"/>
    </source>
</evidence>
<gene>
    <name evidence="16" type="ORF">TDUB1175_LOCUS22026</name>
</gene>
<organism evidence="16">
    <name type="scientific">Pseudictyota dubia</name>
    <dbReference type="NCBI Taxonomy" id="2749911"/>
    <lineage>
        <taxon>Eukaryota</taxon>
        <taxon>Sar</taxon>
        <taxon>Stramenopiles</taxon>
        <taxon>Ochrophyta</taxon>
        <taxon>Bacillariophyta</taxon>
        <taxon>Mediophyceae</taxon>
        <taxon>Biddulphiophycidae</taxon>
        <taxon>Eupodiscales</taxon>
        <taxon>Odontellaceae</taxon>
        <taxon>Pseudictyota</taxon>
    </lineage>
</organism>
<dbReference type="InterPro" id="IPR005828">
    <property type="entry name" value="MFS_sugar_transport-like"/>
</dbReference>
<accession>A0A7R9WFZ3</accession>
<comment type="catalytic activity">
    <reaction evidence="8">
        <text>D-glucose(out) = D-glucose(in)</text>
        <dbReference type="Rhea" id="RHEA:60376"/>
        <dbReference type="ChEBI" id="CHEBI:4167"/>
    </reaction>
    <physiologicalReaction direction="left-to-right" evidence="8">
        <dbReference type="Rhea" id="RHEA:60377"/>
    </physiologicalReaction>
</comment>
<dbReference type="PANTHER" id="PTHR23503:SF8">
    <property type="entry name" value="FACILITATED GLUCOSE TRANSPORTER PROTEIN 1"/>
    <property type="match status" value="1"/>
</dbReference>
<keyword evidence="5 14" id="KW-1133">Transmembrane helix</keyword>
<dbReference type="PROSITE" id="PS50850">
    <property type="entry name" value="MFS"/>
    <property type="match status" value="1"/>
</dbReference>
<feature type="transmembrane region" description="Helical" evidence="14">
    <location>
        <begin position="54"/>
        <end position="71"/>
    </location>
</feature>
<feature type="transmembrane region" description="Helical" evidence="14">
    <location>
        <begin position="231"/>
        <end position="252"/>
    </location>
</feature>
<dbReference type="AlphaFoldDB" id="A0A7R9WFZ3"/>
<keyword evidence="6 14" id="KW-0472">Membrane</keyword>
<comment type="catalytic activity">
    <reaction evidence="7">
        <text>D-galactose(in) = D-galactose(out)</text>
        <dbReference type="Rhea" id="RHEA:34915"/>
        <dbReference type="ChEBI" id="CHEBI:4139"/>
    </reaction>
    <physiologicalReaction direction="right-to-left" evidence="7">
        <dbReference type="Rhea" id="RHEA:34917"/>
    </physiologicalReaction>
</comment>
<sequence>MNNSEAFIMQYFHDQGKEYSLMGWSTTVSMYGVGGLLGSVIGPKVIGRWCGRRATLLWNNVFLIISSYLIAFGPEWWWQAVGRVFVGIVAGVATAVVPTYFSEISPIEVRGAVGTMHQLGITIGILVSQALSTPSLNLFGSEEDWKWLFLVPVLCGLLEIIVLPFCPESPSYLFQTHGEASARQALVRLQSEDKAEEYLGYIQEELSAANNGGESMTIAELFQDRLLRKQLVVGITVQLMMQFSGIDAVFYYSTTVFYQADVSDPELATTCLGIINVIVTIFAVKFMDTAGRKTLLKYSWIGMLISYLVLTTSFVLKGHVALMDQVSIVAAKIKQAEATLILRRNINLSPFNKIAKRFLQRFQLQQLLVLSSFLHLALAALHGSSLQRSSLCMLVIQPWQSASSSTGSPTGWLPSPFLICSSTPSPSHFWFLSVPPHFSFTLRYVSYQKRKD</sequence>
<feature type="transmembrane region" description="Helical" evidence="14">
    <location>
        <begin position="298"/>
        <end position="316"/>
    </location>
</feature>
<feature type="transmembrane region" description="Helical" evidence="14">
    <location>
        <begin position="147"/>
        <end position="166"/>
    </location>
</feature>
<dbReference type="InterPro" id="IPR003663">
    <property type="entry name" value="Sugar/inositol_transpt"/>
</dbReference>
<protein>
    <recommendedName>
        <fullName evidence="13">Hexose transporter 1</fullName>
    </recommendedName>
</protein>
<name>A0A7R9WFZ3_9STRA</name>
<dbReference type="PANTHER" id="PTHR23503">
    <property type="entry name" value="SOLUTE CARRIER FAMILY 2"/>
    <property type="match status" value="1"/>
</dbReference>
<feature type="transmembrane region" description="Helical" evidence="14">
    <location>
        <begin position="77"/>
        <end position="97"/>
    </location>
</feature>
<evidence type="ECO:0000256" key="7">
    <source>
        <dbReference type="ARBA" id="ARBA00044637"/>
    </source>
</evidence>
<evidence type="ECO:0000256" key="4">
    <source>
        <dbReference type="ARBA" id="ARBA00022692"/>
    </source>
</evidence>
<dbReference type="Pfam" id="PF00083">
    <property type="entry name" value="Sugar_tr"/>
    <property type="match status" value="1"/>
</dbReference>
<proteinExistence type="predicted"/>
<evidence type="ECO:0000313" key="16">
    <source>
        <dbReference type="EMBL" id="CAD8323608.1"/>
    </source>
</evidence>
<dbReference type="GO" id="GO:0015149">
    <property type="term" value="F:hexose transmembrane transporter activity"/>
    <property type="evidence" value="ECO:0007669"/>
    <property type="project" value="TreeGrafter"/>
</dbReference>
<keyword evidence="3" id="KW-0813">Transport</keyword>
<comment type="catalytic activity">
    <reaction evidence="10">
        <text>D-mannose(out) = D-mannose(in)</text>
        <dbReference type="Rhea" id="RHEA:78391"/>
        <dbReference type="ChEBI" id="CHEBI:4208"/>
    </reaction>
    <physiologicalReaction direction="left-to-right" evidence="10">
        <dbReference type="Rhea" id="RHEA:78392"/>
    </physiologicalReaction>
</comment>
<evidence type="ECO:0000256" key="11">
    <source>
        <dbReference type="ARBA" id="ARBA00044668"/>
    </source>
</evidence>
<dbReference type="GO" id="GO:0016020">
    <property type="term" value="C:membrane"/>
    <property type="evidence" value="ECO:0007669"/>
    <property type="project" value="UniProtKB-SubCell"/>
</dbReference>
<dbReference type="SUPFAM" id="SSF103473">
    <property type="entry name" value="MFS general substrate transporter"/>
    <property type="match status" value="1"/>
</dbReference>
<evidence type="ECO:0000256" key="12">
    <source>
        <dbReference type="ARBA" id="ARBA00044710"/>
    </source>
</evidence>
<feature type="domain" description="Major facilitator superfamily (MFS) profile" evidence="15">
    <location>
        <begin position="1"/>
        <end position="452"/>
    </location>
</feature>
<reference evidence="16" key="1">
    <citation type="submission" date="2021-01" db="EMBL/GenBank/DDBJ databases">
        <authorList>
            <person name="Corre E."/>
            <person name="Pelletier E."/>
            <person name="Niang G."/>
            <person name="Scheremetjew M."/>
            <person name="Finn R."/>
            <person name="Kale V."/>
            <person name="Holt S."/>
            <person name="Cochrane G."/>
            <person name="Meng A."/>
            <person name="Brown T."/>
            <person name="Cohen L."/>
        </authorList>
    </citation>
    <scope>NUCLEOTIDE SEQUENCE</scope>
    <source>
        <strain evidence="16">CCMP147</strain>
    </source>
</reference>
<dbReference type="EMBL" id="HBED01043808">
    <property type="protein sequence ID" value="CAD8323608.1"/>
    <property type="molecule type" value="Transcribed_RNA"/>
</dbReference>
<dbReference type="InterPro" id="IPR036259">
    <property type="entry name" value="MFS_trans_sf"/>
</dbReference>
<evidence type="ECO:0000256" key="8">
    <source>
        <dbReference type="ARBA" id="ARBA00044648"/>
    </source>
</evidence>
<comment type="catalytic activity">
    <reaction evidence="11">
        <text>D-glucosamine(out) = D-glucosamine(in)</text>
        <dbReference type="Rhea" id="RHEA:78423"/>
        <dbReference type="ChEBI" id="CHEBI:58723"/>
    </reaction>
    <physiologicalReaction direction="left-to-right" evidence="11">
        <dbReference type="Rhea" id="RHEA:78424"/>
    </physiologicalReaction>
</comment>
<evidence type="ECO:0000259" key="15">
    <source>
        <dbReference type="PROSITE" id="PS50850"/>
    </source>
</evidence>